<evidence type="ECO:0000313" key="2">
    <source>
        <dbReference type="Proteomes" id="UP000279372"/>
    </source>
</evidence>
<organism evidence="1 2">
    <name type="scientific">Pseudomonas syringae pv. philadelphi</name>
    <dbReference type="NCBI Taxonomy" id="251706"/>
    <lineage>
        <taxon>Bacteria</taxon>
        <taxon>Pseudomonadati</taxon>
        <taxon>Pseudomonadota</taxon>
        <taxon>Gammaproteobacteria</taxon>
        <taxon>Pseudomonadales</taxon>
        <taxon>Pseudomonadaceae</taxon>
        <taxon>Pseudomonas</taxon>
    </lineage>
</organism>
<sequence length="119" mass="13409">MPPKTGPSPTESATRSPPWACFWKTAKAARPGVWRTDQDPVGHADLFVSKRRVARLTPTKWSVRKEHHRAHAPRGHAVLDAPRPILDVRPAERQKLNNPLFPQPLVQRVAAHPQLFGQQ</sequence>
<dbReference type="EMBL" id="RBQB01000287">
    <property type="protein sequence ID" value="RMO83051.1"/>
    <property type="molecule type" value="Genomic_DNA"/>
</dbReference>
<name>A0A3M3YLH3_9PSED</name>
<protein>
    <submittedName>
        <fullName evidence="1">Uncharacterized protein</fullName>
    </submittedName>
</protein>
<reference evidence="1 2" key="1">
    <citation type="submission" date="2018-08" db="EMBL/GenBank/DDBJ databases">
        <title>Recombination of ecologically and evolutionarily significant loci maintains genetic cohesion in the Pseudomonas syringae species complex.</title>
        <authorList>
            <person name="Dillon M."/>
            <person name="Thakur S."/>
            <person name="Almeida R.N.D."/>
            <person name="Weir B.S."/>
            <person name="Guttman D.S."/>
        </authorList>
    </citation>
    <scope>NUCLEOTIDE SEQUENCE [LARGE SCALE GENOMIC DNA]</scope>
    <source>
        <strain evidence="1 2">ICMP 8902</strain>
    </source>
</reference>
<gene>
    <name evidence="1" type="ORF">ALQ33_102212</name>
</gene>
<evidence type="ECO:0000313" key="1">
    <source>
        <dbReference type="EMBL" id="RMO83051.1"/>
    </source>
</evidence>
<proteinExistence type="predicted"/>
<comment type="caution">
    <text evidence="1">The sequence shown here is derived from an EMBL/GenBank/DDBJ whole genome shotgun (WGS) entry which is preliminary data.</text>
</comment>
<accession>A0A3M3YLH3</accession>
<dbReference type="Proteomes" id="UP000279372">
    <property type="component" value="Unassembled WGS sequence"/>
</dbReference>
<dbReference type="AlphaFoldDB" id="A0A3M3YLH3"/>